<evidence type="ECO:0000313" key="2">
    <source>
        <dbReference type="Proteomes" id="UP001652740"/>
    </source>
</evidence>
<dbReference type="Proteomes" id="UP001652740">
    <property type="component" value="Unplaced"/>
</dbReference>
<keyword evidence="1" id="KW-1133">Transmembrane helix</keyword>
<dbReference type="KEGG" id="gmw:116412714"/>
<evidence type="ECO:0000256" key="1">
    <source>
        <dbReference type="SAM" id="Phobius"/>
    </source>
</evidence>
<dbReference type="GeneID" id="116412714"/>
<organism evidence="2 3">
    <name type="scientific">Galleria mellonella</name>
    <name type="common">Greater wax moth</name>
    <dbReference type="NCBI Taxonomy" id="7137"/>
    <lineage>
        <taxon>Eukaryota</taxon>
        <taxon>Metazoa</taxon>
        <taxon>Ecdysozoa</taxon>
        <taxon>Arthropoda</taxon>
        <taxon>Hexapoda</taxon>
        <taxon>Insecta</taxon>
        <taxon>Pterygota</taxon>
        <taxon>Neoptera</taxon>
        <taxon>Endopterygota</taxon>
        <taxon>Lepidoptera</taxon>
        <taxon>Glossata</taxon>
        <taxon>Ditrysia</taxon>
        <taxon>Pyraloidea</taxon>
        <taxon>Pyralidae</taxon>
        <taxon>Galleriinae</taxon>
        <taxon>Galleria</taxon>
    </lineage>
</organism>
<proteinExistence type="predicted"/>
<feature type="transmembrane region" description="Helical" evidence="1">
    <location>
        <begin position="134"/>
        <end position="158"/>
    </location>
</feature>
<accession>A0A6J3BTS9</accession>
<sequence length="397" mass="46846">MSTEYLSKDILDEEFMKMFAPLERVQMALGCYRVDSKHRFVTEPTLYQRIYTIILTAIATVLYTLMSKMILKNFYEDYYVYNSCLVIIVLHWCLLYSNVIHVRFVNSEANAKFYIKLQKVEHVMKTSHNKTLNIIMYRLNLATITLLLSTYIILYLIVCINDLQLAVLAIGTTYFQIVYMLEFAHFTNLLFYFTIRIQLVNGIIINHLKLYNGPKLMSKIEAPTKNFFIKLTREAHNLVLCDIDVYLKELLESYSIFQDIYKFQILNFLIKYLSFMFFTFGFVIIFLQKHIIKYYEALATVGLTVLDLTTSIFVCFRSEQFLRNVKETKLLCITLLGTYSYDGRLREKTKRMLKLLEDNPPRFSVYDMYCLDAGILIKIFGLSTTVFVTMYNLLVYK</sequence>
<keyword evidence="1" id="KW-0472">Membrane</keyword>
<feature type="transmembrane region" description="Helical" evidence="1">
    <location>
        <begin position="78"/>
        <end position="97"/>
    </location>
</feature>
<dbReference type="AlphaFoldDB" id="A0A6J3BTS9"/>
<gene>
    <name evidence="3" type="primary">LOC116412714</name>
</gene>
<feature type="transmembrane region" description="Helical" evidence="1">
    <location>
        <begin position="165"/>
        <end position="183"/>
    </location>
</feature>
<feature type="transmembrane region" description="Helical" evidence="1">
    <location>
        <begin position="294"/>
        <end position="316"/>
    </location>
</feature>
<reference evidence="3" key="1">
    <citation type="submission" date="2025-08" db="UniProtKB">
        <authorList>
            <consortium name="RefSeq"/>
        </authorList>
    </citation>
    <scope>IDENTIFICATION</scope>
    <source>
        <tissue evidence="3">Whole larvae</tissue>
    </source>
</reference>
<feature type="transmembrane region" description="Helical" evidence="1">
    <location>
        <begin position="375"/>
        <end position="394"/>
    </location>
</feature>
<feature type="transmembrane region" description="Helical" evidence="1">
    <location>
        <begin position="268"/>
        <end position="288"/>
    </location>
</feature>
<evidence type="ECO:0000313" key="3">
    <source>
        <dbReference type="RefSeq" id="XP_031763336.2"/>
    </source>
</evidence>
<dbReference type="RefSeq" id="XP_031763336.2">
    <property type="nucleotide sequence ID" value="XM_031907476.2"/>
</dbReference>
<name>A0A6J3BTS9_GALME</name>
<keyword evidence="2" id="KW-1185">Reference proteome</keyword>
<protein>
    <submittedName>
        <fullName evidence="3">Uncharacterized protein LOC116412714</fullName>
    </submittedName>
</protein>
<feature type="transmembrane region" description="Helical" evidence="1">
    <location>
        <begin position="46"/>
        <end position="66"/>
    </location>
</feature>
<keyword evidence="1" id="KW-0812">Transmembrane</keyword>
<dbReference type="InParanoid" id="A0A6J3BTS9"/>